<organism evidence="6 7">
    <name type="scientific">Halorientalis brevis</name>
    <dbReference type="NCBI Taxonomy" id="1126241"/>
    <lineage>
        <taxon>Archaea</taxon>
        <taxon>Methanobacteriati</taxon>
        <taxon>Methanobacteriota</taxon>
        <taxon>Stenosarchaea group</taxon>
        <taxon>Halobacteria</taxon>
        <taxon>Halobacteriales</taxon>
        <taxon>Haloarculaceae</taxon>
        <taxon>Halorientalis</taxon>
    </lineage>
</organism>
<dbReference type="AlphaFoldDB" id="A0ABD6CEV2"/>
<name>A0ABD6CEV2_9EURY</name>
<evidence type="ECO:0000256" key="5">
    <source>
        <dbReference type="SAM" id="Phobius"/>
    </source>
</evidence>
<keyword evidence="2 5" id="KW-0812">Transmembrane</keyword>
<feature type="transmembrane region" description="Helical" evidence="5">
    <location>
        <begin position="248"/>
        <end position="269"/>
    </location>
</feature>
<feature type="transmembrane region" description="Helical" evidence="5">
    <location>
        <begin position="281"/>
        <end position="300"/>
    </location>
</feature>
<keyword evidence="4 5" id="KW-0472">Membrane</keyword>
<dbReference type="GO" id="GO:0005886">
    <property type="term" value="C:plasma membrane"/>
    <property type="evidence" value="ECO:0007669"/>
    <property type="project" value="UniProtKB-SubCell"/>
</dbReference>
<feature type="transmembrane region" description="Helical" evidence="5">
    <location>
        <begin position="115"/>
        <end position="135"/>
    </location>
</feature>
<evidence type="ECO:0000313" key="6">
    <source>
        <dbReference type="EMBL" id="MFD1588100.1"/>
    </source>
</evidence>
<dbReference type="InterPro" id="IPR044878">
    <property type="entry name" value="UbiA_sf"/>
</dbReference>
<comment type="subcellular location">
    <subcellularLocation>
        <location evidence="1">Cell membrane</location>
        <topology evidence="1">Multi-pass membrane protein</topology>
    </subcellularLocation>
</comment>
<feature type="transmembrane region" description="Helical" evidence="5">
    <location>
        <begin position="223"/>
        <end position="241"/>
    </location>
</feature>
<dbReference type="Gene3D" id="1.10.357.140">
    <property type="entry name" value="UbiA prenyltransferase"/>
    <property type="match status" value="1"/>
</dbReference>
<comment type="caution">
    <text evidence="6">The sequence shown here is derived from an EMBL/GenBank/DDBJ whole genome shotgun (WGS) entry which is preliminary data.</text>
</comment>
<evidence type="ECO:0000256" key="2">
    <source>
        <dbReference type="ARBA" id="ARBA00022692"/>
    </source>
</evidence>
<reference evidence="6 7" key="1">
    <citation type="journal article" date="2019" name="Int. J. Syst. Evol. Microbiol.">
        <title>The Global Catalogue of Microorganisms (GCM) 10K type strain sequencing project: providing services to taxonomists for standard genome sequencing and annotation.</title>
        <authorList>
            <consortium name="The Broad Institute Genomics Platform"/>
            <consortium name="The Broad Institute Genome Sequencing Center for Infectious Disease"/>
            <person name="Wu L."/>
            <person name="Ma J."/>
        </authorList>
    </citation>
    <scope>NUCLEOTIDE SEQUENCE [LARGE SCALE GENOMIC DNA]</scope>
    <source>
        <strain evidence="6 7">CGMCC 1.12125</strain>
    </source>
</reference>
<evidence type="ECO:0000256" key="1">
    <source>
        <dbReference type="ARBA" id="ARBA00004651"/>
    </source>
</evidence>
<proteinExistence type="predicted"/>
<keyword evidence="3 5" id="KW-1133">Transmembrane helix</keyword>
<feature type="transmembrane region" description="Helical" evidence="5">
    <location>
        <begin position="46"/>
        <end position="67"/>
    </location>
</feature>
<evidence type="ECO:0000256" key="4">
    <source>
        <dbReference type="ARBA" id="ARBA00023136"/>
    </source>
</evidence>
<dbReference type="Pfam" id="PF01040">
    <property type="entry name" value="UbiA"/>
    <property type="match status" value="1"/>
</dbReference>
<dbReference type="Proteomes" id="UP001597119">
    <property type="component" value="Unassembled WGS sequence"/>
</dbReference>
<protein>
    <submittedName>
        <fullName evidence="6">UbiA family prenyltransferase</fullName>
    </submittedName>
</protein>
<dbReference type="EMBL" id="JBHUDJ010000008">
    <property type="protein sequence ID" value="MFD1588100.1"/>
    <property type="molecule type" value="Genomic_DNA"/>
</dbReference>
<accession>A0ABD6CEV2</accession>
<dbReference type="RefSeq" id="WP_247381816.1">
    <property type="nucleotide sequence ID" value="NZ_JALLGV010000012.1"/>
</dbReference>
<feature type="transmembrane region" description="Helical" evidence="5">
    <location>
        <begin position="88"/>
        <end position="109"/>
    </location>
</feature>
<sequence length="303" mass="30388">MAVGERLRRRVVTVASLVRLQTLFTAPPDVVLGAALVVAAGRSVPFTHLVGVIAVSMLVSAGGATLNDAVDAPRDAVANPERPIPRGYLSRWAGFGLGGVLFAAAVLGARAVSPLAAGVTALLVATVVLYDGFLIRTPLGSLGMGTTRGLNVVLGVTAGGTAGLPWPLVVAPVVTGGYAAAVTGMAGRQPDGRHRGPIVVAGLGAAAATVATGWYVAARTPSLFSAATAFALLLAFFLWTARTIVTAYVAPFPAIVTAAGESCVLALVVLEAALAAVTAPLWGLATLAFLVPAVGLARAYPVP</sequence>
<dbReference type="InterPro" id="IPR000537">
    <property type="entry name" value="UbiA_prenyltransferase"/>
</dbReference>
<evidence type="ECO:0000313" key="7">
    <source>
        <dbReference type="Proteomes" id="UP001597119"/>
    </source>
</evidence>
<gene>
    <name evidence="6" type="ORF">ACFR9U_14040</name>
</gene>
<feature type="transmembrane region" description="Helical" evidence="5">
    <location>
        <begin position="198"/>
        <end position="217"/>
    </location>
</feature>
<keyword evidence="7" id="KW-1185">Reference proteome</keyword>
<evidence type="ECO:0000256" key="3">
    <source>
        <dbReference type="ARBA" id="ARBA00022989"/>
    </source>
</evidence>